<reference evidence="3 4" key="1">
    <citation type="submission" date="2022-03" db="EMBL/GenBank/DDBJ databases">
        <title>Sinomonas sp. isolated from a soil.</title>
        <authorList>
            <person name="Han J."/>
            <person name="Kim D.-U."/>
        </authorList>
    </citation>
    <scope>NUCLEOTIDE SEQUENCE [LARGE SCALE GENOMIC DNA]</scope>
    <source>
        <strain evidence="3 4">5-5</strain>
    </source>
</reference>
<dbReference type="Proteomes" id="UP001202922">
    <property type="component" value="Unassembled WGS sequence"/>
</dbReference>
<feature type="transmembrane region" description="Helical" evidence="2">
    <location>
        <begin position="172"/>
        <end position="201"/>
    </location>
</feature>
<proteinExistence type="predicted"/>
<evidence type="ECO:0000256" key="1">
    <source>
        <dbReference type="SAM" id="MobiDB-lite"/>
    </source>
</evidence>
<feature type="region of interest" description="Disordered" evidence="1">
    <location>
        <begin position="1"/>
        <end position="38"/>
    </location>
</feature>
<comment type="caution">
    <text evidence="3">The sequence shown here is derived from an EMBL/GenBank/DDBJ whole genome shotgun (WGS) entry which is preliminary data.</text>
</comment>
<dbReference type="EMBL" id="JAKZBV010000001">
    <property type="protein sequence ID" value="MCH6471426.1"/>
    <property type="molecule type" value="Genomic_DNA"/>
</dbReference>
<organism evidence="3 4">
    <name type="scientific">Sinomonas terrae</name>
    <dbReference type="NCBI Taxonomy" id="2908838"/>
    <lineage>
        <taxon>Bacteria</taxon>
        <taxon>Bacillati</taxon>
        <taxon>Actinomycetota</taxon>
        <taxon>Actinomycetes</taxon>
        <taxon>Micrococcales</taxon>
        <taxon>Micrococcaceae</taxon>
        <taxon>Sinomonas</taxon>
    </lineage>
</organism>
<name>A0ABS9U406_9MICC</name>
<feature type="transmembrane region" description="Helical" evidence="2">
    <location>
        <begin position="140"/>
        <end position="160"/>
    </location>
</feature>
<keyword evidence="2" id="KW-1133">Transmembrane helix</keyword>
<feature type="transmembrane region" description="Helical" evidence="2">
    <location>
        <begin position="113"/>
        <end position="133"/>
    </location>
</feature>
<keyword evidence="2" id="KW-0472">Membrane</keyword>
<keyword evidence="2" id="KW-0812">Transmembrane</keyword>
<sequence>MSKTPAQRARKHGERAAVAPSAQQGARTPVQPMRPAQPGEGNPKLIIIAALGATLFMFWYFHLLTLTQMTQLSNGLAMPDSLIGGFSTGYVQQLRGVLNSDALGQLSYVHKTAGTIFVVVFALTFLLVFGTWAKSKAVRWAGFAGVLVFAVVSIWGQIAIDDALGSHTFSAGLAALASVLVVLGWVLFLLLVLGGGAIALVSWREKKDEQPADA</sequence>
<keyword evidence="4" id="KW-1185">Reference proteome</keyword>
<evidence type="ECO:0000313" key="4">
    <source>
        <dbReference type="Proteomes" id="UP001202922"/>
    </source>
</evidence>
<dbReference type="RefSeq" id="WP_241055211.1">
    <property type="nucleotide sequence ID" value="NZ_JAKZBV010000001.1"/>
</dbReference>
<evidence type="ECO:0000256" key="2">
    <source>
        <dbReference type="SAM" id="Phobius"/>
    </source>
</evidence>
<accession>A0ABS9U406</accession>
<feature type="transmembrane region" description="Helical" evidence="2">
    <location>
        <begin position="45"/>
        <end position="63"/>
    </location>
</feature>
<protein>
    <submittedName>
        <fullName evidence="3">Uncharacterized protein</fullName>
    </submittedName>
</protein>
<evidence type="ECO:0000313" key="3">
    <source>
        <dbReference type="EMBL" id="MCH6471426.1"/>
    </source>
</evidence>
<gene>
    <name evidence="3" type="ORF">L0M17_15805</name>
</gene>